<sequence>MSNTSPNLSLPYILPSQAQKHVTHNEALRILDTLAQLSVLAADLTAPPASPAQGDRYIVASGASGDWAGQDGAVASFFGGGWIFHEAAPGWLAHDRAAGRILHFDGTGWLPLPGPQVLENIERAGVNATADGITRFSVRSEASLFSHEGAGHQLKINKAGEADTASLLFQTDFEGRAELGLAGQDDFSIKVSPDGSGWTTAMSVEPARGICRMPCLQSGIIEIANDNVGTITPPGAGGFLFLTIVDSVYSQAPHSGIFVYDTGLTPLLQSMTLASSMTNLGTTILTGTSGTSGRSSVAVGPGVIMIENRFGSQRQYSYTFIGSD</sequence>
<dbReference type="RefSeq" id="WP_085817714.1">
    <property type="nucleotide sequence ID" value="NZ_FWFU01000002.1"/>
</dbReference>
<proteinExistence type="predicted"/>
<dbReference type="AlphaFoldDB" id="A0A1X6Z4E0"/>
<evidence type="ECO:0000313" key="2">
    <source>
        <dbReference type="Proteomes" id="UP000193207"/>
    </source>
</evidence>
<dbReference type="Proteomes" id="UP000193207">
    <property type="component" value="Unassembled WGS sequence"/>
</dbReference>
<accession>A0A1X6Z4E0</accession>
<dbReference type="Pfam" id="PF10983">
    <property type="entry name" value="DUF2793"/>
    <property type="match status" value="1"/>
</dbReference>
<name>A0A1X6Z4E0_9RHOB</name>
<reference evidence="1 2" key="1">
    <citation type="submission" date="2017-03" db="EMBL/GenBank/DDBJ databases">
        <authorList>
            <person name="Afonso C.L."/>
            <person name="Miller P.J."/>
            <person name="Scott M.A."/>
            <person name="Spackman E."/>
            <person name="Goraichik I."/>
            <person name="Dimitrov K.M."/>
            <person name="Suarez D.L."/>
            <person name="Swayne D.E."/>
        </authorList>
    </citation>
    <scope>NUCLEOTIDE SEQUENCE [LARGE SCALE GENOMIC DNA]</scope>
    <source>
        <strain evidence="1 2">CECT 8110</strain>
    </source>
</reference>
<evidence type="ECO:0000313" key="1">
    <source>
        <dbReference type="EMBL" id="SLN40102.1"/>
    </source>
</evidence>
<dbReference type="InterPro" id="IPR021251">
    <property type="entry name" value="DUF2793"/>
</dbReference>
<gene>
    <name evidence="1" type="ORF">ROH8110_02151</name>
</gene>
<organism evidence="1 2">
    <name type="scientific">Roseovarius halotolerans</name>
    <dbReference type="NCBI Taxonomy" id="505353"/>
    <lineage>
        <taxon>Bacteria</taxon>
        <taxon>Pseudomonadati</taxon>
        <taxon>Pseudomonadota</taxon>
        <taxon>Alphaproteobacteria</taxon>
        <taxon>Rhodobacterales</taxon>
        <taxon>Roseobacteraceae</taxon>
        <taxon>Roseovarius</taxon>
    </lineage>
</organism>
<evidence type="ECO:0008006" key="3">
    <source>
        <dbReference type="Google" id="ProtNLM"/>
    </source>
</evidence>
<keyword evidence="2" id="KW-1185">Reference proteome</keyword>
<protein>
    <recommendedName>
        <fullName evidence="3">DUF2793 domain-containing protein</fullName>
    </recommendedName>
</protein>
<dbReference type="OrthoDB" id="564699at2"/>
<dbReference type="EMBL" id="FWFU01000002">
    <property type="protein sequence ID" value="SLN40102.1"/>
    <property type="molecule type" value="Genomic_DNA"/>
</dbReference>